<dbReference type="AlphaFoldDB" id="A0A918CVD6"/>
<accession>A0A918CVD6</accession>
<dbReference type="EMBL" id="BMML01000022">
    <property type="protein sequence ID" value="GGN34137.1"/>
    <property type="molecule type" value="Genomic_DNA"/>
</dbReference>
<comment type="caution">
    <text evidence="2">The sequence shown here is derived from an EMBL/GenBank/DDBJ whole genome shotgun (WGS) entry which is preliminary data.</text>
</comment>
<dbReference type="RefSeq" id="WP_189267335.1">
    <property type="nucleotide sequence ID" value="NZ_BMML01000022.1"/>
</dbReference>
<keyword evidence="3" id="KW-1185">Reference proteome</keyword>
<reference evidence="2" key="2">
    <citation type="submission" date="2020-09" db="EMBL/GenBank/DDBJ databases">
        <authorList>
            <person name="Sun Q."/>
            <person name="Zhou Y."/>
        </authorList>
    </citation>
    <scope>NUCLEOTIDE SEQUENCE</scope>
    <source>
        <strain evidence="2">CGMCC 4.7110</strain>
    </source>
</reference>
<dbReference type="Proteomes" id="UP000653411">
    <property type="component" value="Unassembled WGS sequence"/>
</dbReference>
<sequence>MVPLIVRRLELRRPFGTPDRFVRVAVAGPAAMKTVEPGPWWTGLDDRRRRRRRREAAHRSVGVARRRPAGQRPCVEALR</sequence>
<feature type="region of interest" description="Disordered" evidence="1">
    <location>
        <begin position="48"/>
        <end position="79"/>
    </location>
</feature>
<name>A0A918CVD6_9ACTN</name>
<organism evidence="2 3">
    <name type="scientific">Streptomyces fuscichromogenes</name>
    <dbReference type="NCBI Taxonomy" id="1324013"/>
    <lineage>
        <taxon>Bacteria</taxon>
        <taxon>Bacillati</taxon>
        <taxon>Actinomycetota</taxon>
        <taxon>Actinomycetes</taxon>
        <taxon>Kitasatosporales</taxon>
        <taxon>Streptomycetaceae</taxon>
        <taxon>Streptomyces</taxon>
    </lineage>
</organism>
<evidence type="ECO:0000313" key="2">
    <source>
        <dbReference type="EMBL" id="GGN34137.1"/>
    </source>
</evidence>
<protein>
    <submittedName>
        <fullName evidence="2">Uncharacterized protein</fullName>
    </submittedName>
</protein>
<proteinExistence type="predicted"/>
<evidence type="ECO:0000313" key="3">
    <source>
        <dbReference type="Proteomes" id="UP000653411"/>
    </source>
</evidence>
<reference evidence="2" key="1">
    <citation type="journal article" date="2014" name="Int. J. Syst. Evol. Microbiol.">
        <title>Complete genome sequence of Corynebacterium casei LMG S-19264T (=DSM 44701T), isolated from a smear-ripened cheese.</title>
        <authorList>
            <consortium name="US DOE Joint Genome Institute (JGI-PGF)"/>
            <person name="Walter F."/>
            <person name="Albersmeier A."/>
            <person name="Kalinowski J."/>
            <person name="Ruckert C."/>
        </authorList>
    </citation>
    <scope>NUCLEOTIDE SEQUENCE</scope>
    <source>
        <strain evidence="2">CGMCC 4.7110</strain>
    </source>
</reference>
<evidence type="ECO:0000256" key="1">
    <source>
        <dbReference type="SAM" id="MobiDB-lite"/>
    </source>
</evidence>
<gene>
    <name evidence="2" type="ORF">GCM10011578_074660</name>
</gene>